<organism evidence="3 4">
    <name type="scientific">Protopolystoma xenopodis</name>
    <dbReference type="NCBI Taxonomy" id="117903"/>
    <lineage>
        <taxon>Eukaryota</taxon>
        <taxon>Metazoa</taxon>
        <taxon>Spiralia</taxon>
        <taxon>Lophotrochozoa</taxon>
        <taxon>Platyhelminthes</taxon>
        <taxon>Monogenea</taxon>
        <taxon>Polyopisthocotylea</taxon>
        <taxon>Polystomatidea</taxon>
        <taxon>Polystomatidae</taxon>
        <taxon>Protopolystoma</taxon>
    </lineage>
</organism>
<protein>
    <recommendedName>
        <fullName evidence="2">RUN domain-containing protein</fullName>
    </recommendedName>
</protein>
<proteinExistence type="predicted"/>
<dbReference type="PANTHER" id="PTHR46070">
    <property type="entry name" value="PINSTRIPE, ISOFORM A"/>
    <property type="match status" value="1"/>
</dbReference>
<reference evidence="3" key="1">
    <citation type="submission" date="2018-11" db="EMBL/GenBank/DDBJ databases">
        <authorList>
            <consortium name="Pathogen Informatics"/>
        </authorList>
    </citation>
    <scope>NUCLEOTIDE SEQUENCE</scope>
</reference>
<comment type="caution">
    <text evidence="3">The sequence shown here is derived from an EMBL/GenBank/DDBJ whole genome shotgun (WGS) entry which is preliminary data.</text>
</comment>
<dbReference type="AlphaFoldDB" id="A0A448WPP7"/>
<dbReference type="SUPFAM" id="SSF140741">
    <property type="entry name" value="RUN domain-like"/>
    <property type="match status" value="1"/>
</dbReference>
<dbReference type="GO" id="GO:0005085">
    <property type="term" value="F:guanyl-nucleotide exchange factor activity"/>
    <property type="evidence" value="ECO:0007669"/>
    <property type="project" value="InterPro"/>
</dbReference>
<feature type="compositionally biased region" description="Polar residues" evidence="1">
    <location>
        <begin position="88"/>
        <end position="104"/>
    </location>
</feature>
<dbReference type="InterPro" id="IPR004012">
    <property type="entry name" value="Run_dom"/>
</dbReference>
<feature type="compositionally biased region" description="Polar residues" evidence="1">
    <location>
        <begin position="218"/>
        <end position="233"/>
    </location>
</feature>
<keyword evidence="4" id="KW-1185">Reference proteome</keyword>
<evidence type="ECO:0000259" key="2">
    <source>
        <dbReference type="PROSITE" id="PS50826"/>
    </source>
</evidence>
<feature type="compositionally biased region" description="Low complexity" evidence="1">
    <location>
        <begin position="187"/>
        <end position="209"/>
    </location>
</feature>
<sequence length="324" mass="34153">MQPNLLLHQGTEFHSTDRSMRTGAKVRSQSVSAAPLPPPLPMQTALNFRHEASLSPSRVRSAASGASEHQTSFGLRLGAVASRRLSKFTSTHTPASSGTDSSPTASVAGDSCGAGGGGFFSLTAAALAAGVGNQVRAILTAATSGSGSTASDATDISSYYQPVMLQSDHIVGQVEQLHCHYSHDTQRSNQQPQVQNQQQQPRGHQRYQQAPGSRLLCPNSQSFTHSSAGHQVNSSAAATSPVSSSSPASMISTGSNPYLVDLTRLFGPQVVQQSLVRDIRAVQALQSIVKTDVGCARAFVRLALEKKLLSGHLRTLLSDEKLLE</sequence>
<dbReference type="OrthoDB" id="6287072at2759"/>
<feature type="region of interest" description="Disordered" evidence="1">
    <location>
        <begin position="88"/>
        <end position="107"/>
    </location>
</feature>
<dbReference type="Proteomes" id="UP000784294">
    <property type="component" value="Unassembled WGS sequence"/>
</dbReference>
<dbReference type="GO" id="GO:0031267">
    <property type="term" value="F:small GTPase binding"/>
    <property type="evidence" value="ECO:0007669"/>
    <property type="project" value="InterPro"/>
</dbReference>
<dbReference type="PANTHER" id="PTHR46070:SF1">
    <property type="entry name" value="PINSTRIPE, ISOFORM A"/>
    <property type="match status" value="1"/>
</dbReference>
<dbReference type="EMBL" id="CAAALY010031218">
    <property type="protein sequence ID" value="VEL17132.1"/>
    <property type="molecule type" value="Genomic_DNA"/>
</dbReference>
<dbReference type="Pfam" id="PF02759">
    <property type="entry name" value="RUN"/>
    <property type="match status" value="1"/>
</dbReference>
<dbReference type="PROSITE" id="PS50826">
    <property type="entry name" value="RUN"/>
    <property type="match status" value="1"/>
</dbReference>
<feature type="region of interest" description="Disordered" evidence="1">
    <location>
        <begin position="182"/>
        <end position="250"/>
    </location>
</feature>
<feature type="domain" description="RUN" evidence="2">
    <location>
        <begin position="207"/>
        <end position="324"/>
    </location>
</feature>
<evidence type="ECO:0000313" key="4">
    <source>
        <dbReference type="Proteomes" id="UP000784294"/>
    </source>
</evidence>
<feature type="compositionally biased region" description="Low complexity" evidence="1">
    <location>
        <begin position="234"/>
        <end position="250"/>
    </location>
</feature>
<evidence type="ECO:0000256" key="1">
    <source>
        <dbReference type="SAM" id="MobiDB-lite"/>
    </source>
</evidence>
<name>A0A448WPP7_9PLAT</name>
<dbReference type="Gene3D" id="1.20.58.900">
    <property type="match status" value="1"/>
</dbReference>
<dbReference type="InterPro" id="IPR037213">
    <property type="entry name" value="Run_dom_sf"/>
</dbReference>
<evidence type="ECO:0000313" key="3">
    <source>
        <dbReference type="EMBL" id="VEL17132.1"/>
    </source>
</evidence>
<accession>A0A448WPP7</accession>
<dbReference type="InterPro" id="IPR047278">
    <property type="entry name" value="DEN5A/B"/>
</dbReference>
<feature type="region of interest" description="Disordered" evidence="1">
    <location>
        <begin position="1"/>
        <end position="38"/>
    </location>
</feature>
<gene>
    <name evidence="3" type="ORF">PXEA_LOCUS10572</name>
</gene>